<evidence type="ECO:0000256" key="2">
    <source>
        <dbReference type="ARBA" id="ARBA00022704"/>
    </source>
</evidence>
<dbReference type="Pfam" id="PF09394">
    <property type="entry name" value="Inhibitor_I42"/>
    <property type="match status" value="1"/>
</dbReference>
<dbReference type="Proteomes" id="UP000182379">
    <property type="component" value="Unassembled WGS sequence"/>
</dbReference>
<evidence type="ECO:0000256" key="1">
    <source>
        <dbReference type="ARBA" id="ARBA00022690"/>
    </source>
</evidence>
<comment type="caution">
    <text evidence="5">The sequence shown here is derived from an EMBL/GenBank/DDBJ whole genome shotgun (WGS) entry which is preliminary data.</text>
</comment>
<keyword evidence="3" id="KW-0732">Signal</keyword>
<keyword evidence="1" id="KW-0646">Protease inhibitor</keyword>
<sequence>MMHLKKSAAALALGLSLALPLSAFAFGHTTLLRQDYSEGKASGQVPFVDGLKEANLQANLNHLIKEKANALGREAGGKAVLSYEVTMNRPTLFSIILKAEGDRTVYAGMNLDVTGGKVLEDKDLLYTNSAEYAQYLQGKNYVFAEDGVRMASQPGGPLDITIPYTKLLKAINVAEGARLLTSYKLDSSAEDRTLDLKAGELVALYMEANPTSGNQWVLVDQSSQPGFVNLGHSFTLPLLNPTGQAGSPGVTILFAGFSQPGDYQIKAVYTKKMAVPLRERVFRFKVK</sequence>
<evidence type="ECO:0000259" key="4">
    <source>
        <dbReference type="Pfam" id="PF09394"/>
    </source>
</evidence>
<dbReference type="GO" id="GO:0004869">
    <property type="term" value="F:cysteine-type endopeptidase inhibitor activity"/>
    <property type="evidence" value="ECO:0007669"/>
    <property type="project" value="UniProtKB-KW"/>
</dbReference>
<feature type="chain" id="PRO_5033006412" evidence="3">
    <location>
        <begin position="26"/>
        <end position="287"/>
    </location>
</feature>
<feature type="domain" description="Proteinase inhibitor I42 chagasin" evidence="4">
    <location>
        <begin position="196"/>
        <end position="286"/>
    </location>
</feature>
<accession>A0A1H2SW05</accession>
<dbReference type="SUPFAM" id="SSF141066">
    <property type="entry name" value="ICP-like"/>
    <property type="match status" value="1"/>
</dbReference>
<evidence type="ECO:0000313" key="6">
    <source>
        <dbReference type="Proteomes" id="UP000182379"/>
    </source>
</evidence>
<proteinExistence type="predicted"/>
<organism evidence="5 6">
    <name type="scientific">Acidaminococcus fermentans</name>
    <dbReference type="NCBI Taxonomy" id="905"/>
    <lineage>
        <taxon>Bacteria</taxon>
        <taxon>Bacillati</taxon>
        <taxon>Bacillota</taxon>
        <taxon>Negativicutes</taxon>
        <taxon>Acidaminococcales</taxon>
        <taxon>Acidaminococcaceae</taxon>
        <taxon>Acidaminococcus</taxon>
    </lineage>
</organism>
<keyword evidence="2" id="KW-0789">Thiol protease inhibitor</keyword>
<dbReference type="Gene3D" id="2.60.40.2020">
    <property type="match status" value="1"/>
</dbReference>
<feature type="signal peptide" evidence="3">
    <location>
        <begin position="1"/>
        <end position="25"/>
    </location>
</feature>
<name>A0A1H2SW05_ACIFE</name>
<evidence type="ECO:0000256" key="3">
    <source>
        <dbReference type="SAM" id="SignalP"/>
    </source>
</evidence>
<protein>
    <submittedName>
        <fullName evidence="5">Chagasin family peptidase inhibitor I42</fullName>
    </submittedName>
</protein>
<gene>
    <name evidence="5" type="ORF">SAMN05216495_10128</name>
</gene>
<dbReference type="RefSeq" id="WP_083337349.1">
    <property type="nucleotide sequence ID" value="NZ_FNOP01000001.1"/>
</dbReference>
<dbReference type="AlphaFoldDB" id="A0A1H2SW05"/>
<dbReference type="InterPro" id="IPR018990">
    <property type="entry name" value="Prot_inh_I42_chagasin"/>
</dbReference>
<dbReference type="InterPro" id="IPR036331">
    <property type="entry name" value="Chagasin-like_sf"/>
</dbReference>
<dbReference type="EMBL" id="FNOP01000001">
    <property type="protein sequence ID" value="SDW35707.1"/>
    <property type="molecule type" value="Genomic_DNA"/>
</dbReference>
<evidence type="ECO:0000313" key="5">
    <source>
        <dbReference type="EMBL" id="SDW35707.1"/>
    </source>
</evidence>
<reference evidence="5 6" key="1">
    <citation type="submission" date="2016-10" db="EMBL/GenBank/DDBJ databases">
        <authorList>
            <person name="Varghese N."/>
            <person name="Submissions S."/>
        </authorList>
    </citation>
    <scope>NUCLEOTIDE SEQUENCE [LARGE SCALE GENOMIC DNA]</scope>
    <source>
        <strain evidence="5 6">WCC6</strain>
    </source>
</reference>